<reference evidence="3 4" key="1">
    <citation type="submission" date="2017-01" db="EMBL/GenBank/DDBJ databases">
        <title>Whole-Genome Shotgun Sequencing of Two beta-Proteobacterial Species in Search of the Bulgecin Biosynthetic Cluster.</title>
        <authorList>
            <person name="Horsman M.E."/>
            <person name="Marous D.R."/>
            <person name="Li R."/>
            <person name="Oliver R.A."/>
            <person name="Byun B."/>
            <person name="Emrich S.J."/>
            <person name="Boggess B."/>
            <person name="Townsend C.A."/>
            <person name="Mobashery S."/>
        </authorList>
    </citation>
    <scope>NUCLEOTIDE SEQUENCE [LARGE SCALE GENOMIC DNA]</scope>
    <source>
        <strain evidence="3 4">ATCC 31433</strain>
    </source>
</reference>
<feature type="domain" description="Transposase IS116/IS110/IS902 C-terminal" evidence="2">
    <location>
        <begin position="58"/>
        <end position="112"/>
    </location>
</feature>
<gene>
    <name evidence="3" type="ORF">BZL54_00890</name>
</gene>
<accession>A0A2A4FNB3</accession>
<name>A0A2A4FNB3_9BURK</name>
<evidence type="ECO:0000259" key="2">
    <source>
        <dbReference type="Pfam" id="PF02371"/>
    </source>
</evidence>
<evidence type="ECO:0000313" key="3">
    <source>
        <dbReference type="EMBL" id="PCE34150.1"/>
    </source>
</evidence>
<dbReference type="EMBL" id="MTZU01000004">
    <property type="protein sequence ID" value="PCE34150.1"/>
    <property type="molecule type" value="Genomic_DNA"/>
</dbReference>
<dbReference type="Pfam" id="PF02371">
    <property type="entry name" value="Transposase_20"/>
    <property type="match status" value="1"/>
</dbReference>
<dbReference type="InterPro" id="IPR003346">
    <property type="entry name" value="Transposase_20"/>
</dbReference>
<organism evidence="3 4">
    <name type="scientific">Burkholderia ubonensis subsp. mesacidophila</name>
    <dbReference type="NCBI Taxonomy" id="265293"/>
    <lineage>
        <taxon>Bacteria</taxon>
        <taxon>Pseudomonadati</taxon>
        <taxon>Pseudomonadota</taxon>
        <taxon>Betaproteobacteria</taxon>
        <taxon>Burkholderiales</taxon>
        <taxon>Burkholderiaceae</taxon>
        <taxon>Burkholderia</taxon>
        <taxon>Burkholderia cepacia complex</taxon>
    </lineage>
</organism>
<dbReference type="Proteomes" id="UP000217994">
    <property type="component" value="Unassembled WGS sequence"/>
</dbReference>
<dbReference type="GO" id="GO:0006313">
    <property type="term" value="P:DNA transposition"/>
    <property type="evidence" value="ECO:0007669"/>
    <property type="project" value="InterPro"/>
</dbReference>
<sequence length="171" mass="18033">MVRLHPESVVRTVARLHRLLDEHSQTRIEVGVVPTAGSELRIEFEECQRLANWAGVGLTPINGLGVGTVMTLLSGIGADLGRFASVKHFCSWLGPCPGMKISGGKVLSSGGEASGQPGKAGVEDGGHGPLAQRFGTWRVLPAAVYPYGQAARQYGGGPQTRVHGVPHAHLR</sequence>
<dbReference type="GO" id="GO:0004803">
    <property type="term" value="F:transposase activity"/>
    <property type="evidence" value="ECO:0007669"/>
    <property type="project" value="InterPro"/>
</dbReference>
<dbReference type="AlphaFoldDB" id="A0A2A4FNB3"/>
<evidence type="ECO:0000313" key="4">
    <source>
        <dbReference type="Proteomes" id="UP000217994"/>
    </source>
</evidence>
<protein>
    <recommendedName>
        <fullName evidence="2">Transposase IS116/IS110/IS902 C-terminal domain-containing protein</fullName>
    </recommendedName>
</protein>
<proteinExistence type="predicted"/>
<comment type="caution">
    <text evidence="3">The sequence shown here is derived from an EMBL/GenBank/DDBJ whole genome shotgun (WGS) entry which is preliminary data.</text>
</comment>
<dbReference type="GO" id="GO:0003677">
    <property type="term" value="F:DNA binding"/>
    <property type="evidence" value="ECO:0007669"/>
    <property type="project" value="InterPro"/>
</dbReference>
<evidence type="ECO:0000256" key="1">
    <source>
        <dbReference type="SAM" id="MobiDB-lite"/>
    </source>
</evidence>
<feature type="region of interest" description="Disordered" evidence="1">
    <location>
        <begin position="107"/>
        <end position="126"/>
    </location>
</feature>